<dbReference type="InterPro" id="IPR011051">
    <property type="entry name" value="RmlC_Cupin_sf"/>
</dbReference>
<organism evidence="3 4">
    <name type="scientific">Halogeometricum luteum</name>
    <dbReference type="NCBI Taxonomy" id="2950537"/>
    <lineage>
        <taxon>Archaea</taxon>
        <taxon>Methanobacteriati</taxon>
        <taxon>Methanobacteriota</taxon>
        <taxon>Stenosarchaea group</taxon>
        <taxon>Halobacteria</taxon>
        <taxon>Halobacteriales</taxon>
        <taxon>Haloferacaceae</taxon>
        <taxon>Halogeometricum</taxon>
    </lineage>
</organism>
<keyword evidence="1" id="KW-0238">DNA-binding</keyword>
<dbReference type="SUPFAM" id="SSF51182">
    <property type="entry name" value="RmlC-like cupins"/>
    <property type="match status" value="1"/>
</dbReference>
<sequence length="106" mass="11789">MWYIIDGTVTFEVDGERFIATSGSTVFVPHGRPHSYLTEDETRWLMFVHDPGLEQLWASVGSPADSWTIPDDSEVDAQMNRVAEQLDQYGIEIVGDPLAVDASSSQ</sequence>
<accession>A0ABU2G3N3</accession>
<dbReference type="InterPro" id="IPR014710">
    <property type="entry name" value="RmlC-like_jellyroll"/>
</dbReference>
<proteinExistence type="predicted"/>
<dbReference type="InterPro" id="IPR003313">
    <property type="entry name" value="AraC-bd"/>
</dbReference>
<feature type="domain" description="AraC-type arabinose-binding/dimerisation" evidence="2">
    <location>
        <begin position="2"/>
        <end position="88"/>
    </location>
</feature>
<dbReference type="Proteomes" id="UP001254813">
    <property type="component" value="Unassembled WGS sequence"/>
</dbReference>
<comment type="caution">
    <text evidence="3">The sequence shown here is derived from an EMBL/GenBank/DDBJ whole genome shotgun (WGS) entry which is preliminary data.</text>
</comment>
<evidence type="ECO:0000259" key="2">
    <source>
        <dbReference type="Pfam" id="PF02311"/>
    </source>
</evidence>
<protein>
    <submittedName>
        <fullName evidence="3">AraC family ligand binding domain-containing protein</fullName>
    </submittedName>
</protein>
<dbReference type="EMBL" id="JAMQOQ010000003">
    <property type="protein sequence ID" value="MDS0295405.1"/>
    <property type="molecule type" value="Genomic_DNA"/>
</dbReference>
<reference evidence="3 4" key="1">
    <citation type="submission" date="2022-06" db="EMBL/GenBank/DDBJ databases">
        <title>Halogeometricum sp. a new haloarchaeum isolate from saline soil.</title>
        <authorList>
            <person name="Strakova D."/>
            <person name="Galisteo C."/>
            <person name="Sanchez-Porro C."/>
            <person name="Ventosa A."/>
        </authorList>
    </citation>
    <scope>NUCLEOTIDE SEQUENCE [LARGE SCALE GENOMIC DNA]</scope>
    <source>
        <strain evidence="4">S3BR25-2</strain>
    </source>
</reference>
<evidence type="ECO:0000256" key="1">
    <source>
        <dbReference type="ARBA" id="ARBA00023125"/>
    </source>
</evidence>
<dbReference type="Gene3D" id="2.60.120.10">
    <property type="entry name" value="Jelly Rolls"/>
    <property type="match status" value="1"/>
</dbReference>
<dbReference type="Pfam" id="PF02311">
    <property type="entry name" value="AraC_binding"/>
    <property type="match status" value="1"/>
</dbReference>
<keyword evidence="4" id="KW-1185">Reference proteome</keyword>
<evidence type="ECO:0000313" key="3">
    <source>
        <dbReference type="EMBL" id="MDS0295405.1"/>
    </source>
</evidence>
<name>A0ABU2G3N3_9EURY</name>
<gene>
    <name evidence="3" type="ORF">NDI79_14635</name>
</gene>
<evidence type="ECO:0000313" key="4">
    <source>
        <dbReference type="Proteomes" id="UP001254813"/>
    </source>
</evidence>